<feature type="transmembrane region" description="Helical" evidence="1">
    <location>
        <begin position="12"/>
        <end position="33"/>
    </location>
</feature>
<dbReference type="SMART" id="SM00267">
    <property type="entry name" value="GGDEF"/>
    <property type="match status" value="1"/>
</dbReference>
<dbReference type="InterPro" id="IPR029787">
    <property type="entry name" value="Nucleotide_cyclase"/>
</dbReference>
<dbReference type="PROSITE" id="PS50883">
    <property type="entry name" value="EAL"/>
    <property type="match status" value="1"/>
</dbReference>
<dbReference type="RefSeq" id="WP_175501269.1">
    <property type="nucleotide sequence ID" value="NZ_FOJU01000004.1"/>
</dbReference>
<dbReference type="InterPro" id="IPR043128">
    <property type="entry name" value="Rev_trsase/Diguanyl_cyclase"/>
</dbReference>
<sequence length="533" mass="59622">MIDRFICALKSRYEYILVVCCAVAVYLTLRSLGAIEAFDYFVHERNHLSHKEMVPIALTTSVTMMILLLIRDRKLSTEILVRRRAERRAELLARNDLLTGLANRRYFVEDIAARIREQVDTNLIPVVMVLDLDSFKHINDIHGHAIGDLLLQRVADQLKIACGDGELVARLGADEFGVSAAFERSDHVYVSALAHRLRDAVTQRFTIEGLEIDVETSIGIATQVGALSVGDLVKNADQAMYRAKRDGRNRIAHFDEALGEHLRIRAGLEADLRRAIREKEFHPHFQPMVTLADNRIRGFEVLARWHHPRQGVLPPSEFIDIAEDIGLIGQLGSVVLGKACLAARDWDPSLTLSFNLSPVQFKDRNLVRSIAKTLQETGFPPERFEVEFTEGALIHEFQAATKVINALKAEKIKIALDDFGTGYSSLTTLRQLPFDKVKIDRSLVTNGRQDTENAKIVLGIVNLAQTLGLIATAEGIETQDDEVWLRSIGCEQGQGFLYAKAMSCEDVSWFLELRGETDVGASMPMTWPGREAG</sequence>
<dbReference type="EMBL" id="FOJU01000004">
    <property type="protein sequence ID" value="SFB05201.1"/>
    <property type="molecule type" value="Genomic_DNA"/>
</dbReference>
<keyword evidence="1" id="KW-0812">Transmembrane</keyword>
<reference evidence="4 5" key="1">
    <citation type="submission" date="2016-10" db="EMBL/GenBank/DDBJ databases">
        <authorList>
            <person name="de Groot N.N."/>
        </authorList>
    </citation>
    <scope>NUCLEOTIDE SEQUENCE [LARGE SCALE GENOMIC DNA]</scope>
    <source>
        <strain evidence="4 5">DSM 29316</strain>
    </source>
</reference>
<protein>
    <submittedName>
        <fullName evidence="4">Diguanylate cyclase/phosphodiesterase</fullName>
    </submittedName>
</protein>
<dbReference type="Gene3D" id="3.30.70.270">
    <property type="match status" value="1"/>
</dbReference>
<evidence type="ECO:0000259" key="3">
    <source>
        <dbReference type="PROSITE" id="PS50887"/>
    </source>
</evidence>
<dbReference type="NCBIfam" id="TIGR00254">
    <property type="entry name" value="GGDEF"/>
    <property type="match status" value="1"/>
</dbReference>
<name>A0A1I0XW27_9RHOB</name>
<accession>A0A1I0XW27</accession>
<dbReference type="Proteomes" id="UP000198796">
    <property type="component" value="Unassembled WGS sequence"/>
</dbReference>
<evidence type="ECO:0000259" key="2">
    <source>
        <dbReference type="PROSITE" id="PS50883"/>
    </source>
</evidence>
<dbReference type="SMART" id="SM00052">
    <property type="entry name" value="EAL"/>
    <property type="match status" value="1"/>
</dbReference>
<gene>
    <name evidence="4" type="ORF">SAMN05421688_2574</name>
</gene>
<keyword evidence="1" id="KW-0472">Membrane</keyword>
<evidence type="ECO:0000313" key="4">
    <source>
        <dbReference type="EMBL" id="SFB05201.1"/>
    </source>
</evidence>
<keyword evidence="1" id="KW-1133">Transmembrane helix</keyword>
<dbReference type="Gene3D" id="3.20.20.450">
    <property type="entry name" value="EAL domain"/>
    <property type="match status" value="1"/>
</dbReference>
<dbReference type="PANTHER" id="PTHR44757:SF2">
    <property type="entry name" value="BIOFILM ARCHITECTURE MAINTENANCE PROTEIN MBAA"/>
    <property type="match status" value="1"/>
</dbReference>
<dbReference type="InterPro" id="IPR035919">
    <property type="entry name" value="EAL_sf"/>
</dbReference>
<proteinExistence type="predicted"/>
<dbReference type="Pfam" id="PF00990">
    <property type="entry name" value="GGDEF"/>
    <property type="match status" value="1"/>
</dbReference>
<dbReference type="AlphaFoldDB" id="A0A1I0XW27"/>
<dbReference type="PANTHER" id="PTHR44757">
    <property type="entry name" value="DIGUANYLATE CYCLASE DGCP"/>
    <property type="match status" value="1"/>
</dbReference>
<feature type="domain" description="GGDEF" evidence="3">
    <location>
        <begin position="123"/>
        <end position="256"/>
    </location>
</feature>
<dbReference type="Pfam" id="PF00563">
    <property type="entry name" value="EAL"/>
    <property type="match status" value="1"/>
</dbReference>
<dbReference type="CDD" id="cd01949">
    <property type="entry name" value="GGDEF"/>
    <property type="match status" value="1"/>
</dbReference>
<keyword evidence="5" id="KW-1185">Reference proteome</keyword>
<feature type="domain" description="EAL" evidence="2">
    <location>
        <begin position="265"/>
        <end position="515"/>
    </location>
</feature>
<dbReference type="SUPFAM" id="SSF141868">
    <property type="entry name" value="EAL domain-like"/>
    <property type="match status" value="1"/>
</dbReference>
<dbReference type="InterPro" id="IPR001633">
    <property type="entry name" value="EAL_dom"/>
</dbReference>
<organism evidence="4 5">
    <name type="scientific">Poseidonocella pacifica</name>
    <dbReference type="NCBI Taxonomy" id="871651"/>
    <lineage>
        <taxon>Bacteria</taxon>
        <taxon>Pseudomonadati</taxon>
        <taxon>Pseudomonadota</taxon>
        <taxon>Alphaproteobacteria</taxon>
        <taxon>Rhodobacterales</taxon>
        <taxon>Roseobacteraceae</taxon>
        <taxon>Poseidonocella</taxon>
    </lineage>
</organism>
<dbReference type="InterPro" id="IPR000160">
    <property type="entry name" value="GGDEF_dom"/>
</dbReference>
<evidence type="ECO:0000313" key="5">
    <source>
        <dbReference type="Proteomes" id="UP000198796"/>
    </source>
</evidence>
<dbReference type="InterPro" id="IPR052155">
    <property type="entry name" value="Biofilm_reg_signaling"/>
</dbReference>
<evidence type="ECO:0000256" key="1">
    <source>
        <dbReference type="SAM" id="Phobius"/>
    </source>
</evidence>
<dbReference type="CDD" id="cd01948">
    <property type="entry name" value="EAL"/>
    <property type="match status" value="1"/>
</dbReference>
<dbReference type="SUPFAM" id="SSF55073">
    <property type="entry name" value="Nucleotide cyclase"/>
    <property type="match status" value="1"/>
</dbReference>
<dbReference type="STRING" id="871651.SAMN05421688_2574"/>
<dbReference type="PROSITE" id="PS50887">
    <property type="entry name" value="GGDEF"/>
    <property type="match status" value="1"/>
</dbReference>